<dbReference type="AlphaFoldDB" id="A0A1L5NWQ3"/>
<dbReference type="EMBL" id="CP017105">
    <property type="protein sequence ID" value="APO72308.1"/>
    <property type="molecule type" value="Genomic_DNA"/>
</dbReference>
<sequence>MPVLLTGMIQEPHLQTKCRRSTDISLLSINMKSTSLLGYLRLKISGALQTSGDGEIILNLARR</sequence>
<proteinExistence type="predicted"/>
<dbReference type="Proteomes" id="UP000184749">
    <property type="component" value="Plasmid pRgalIE4872d"/>
</dbReference>
<reference evidence="1 2" key="1">
    <citation type="submission" date="2016-09" db="EMBL/GenBank/DDBJ databases">
        <title>The complete genome sequences of Rhizobium gallicum, symbiovars gallicum and phaseoli, symbionts associated to common bean (Phaseolus vulgaris).</title>
        <authorList>
            <person name="Bustos P."/>
            <person name="Santamaria R.I."/>
            <person name="Perez-Carrascal O.M."/>
            <person name="Juarez S."/>
            <person name="Lozano L."/>
            <person name="Martinez-Flores I."/>
            <person name="Martinez-Romero E."/>
            <person name="Cevallos M."/>
            <person name="Romero D."/>
            <person name="Davila G."/>
            <person name="Gonzalez V."/>
        </authorList>
    </citation>
    <scope>NUCLEOTIDE SEQUENCE [LARGE SCALE GENOMIC DNA]</scope>
    <source>
        <strain evidence="1 2">IE4872</strain>
        <plasmid evidence="2">prgalie4872d</plasmid>
    </source>
</reference>
<keyword evidence="1" id="KW-0614">Plasmid</keyword>
<geneLocation type="plasmid" evidence="2">
    <name>prgalie4872d</name>
</geneLocation>
<organism evidence="1 2">
    <name type="scientific">Rhizobium gallicum</name>
    <dbReference type="NCBI Taxonomy" id="56730"/>
    <lineage>
        <taxon>Bacteria</taxon>
        <taxon>Pseudomonadati</taxon>
        <taxon>Pseudomonadota</taxon>
        <taxon>Alphaproteobacteria</taxon>
        <taxon>Hyphomicrobiales</taxon>
        <taxon>Rhizobiaceae</taxon>
        <taxon>Rhizobium/Agrobacterium group</taxon>
        <taxon>Rhizobium</taxon>
    </lineage>
</organism>
<evidence type="ECO:0000313" key="2">
    <source>
        <dbReference type="Proteomes" id="UP000184749"/>
    </source>
</evidence>
<gene>
    <name evidence="1" type="ORF">IE4872_PD01790</name>
</gene>
<name>A0A1L5NWQ3_9HYPH</name>
<evidence type="ECO:0000313" key="1">
    <source>
        <dbReference type="EMBL" id="APO72308.1"/>
    </source>
</evidence>
<protein>
    <submittedName>
        <fullName evidence="1">Uncharacterized protein</fullName>
    </submittedName>
</protein>
<accession>A0A1L5NWQ3</accession>